<proteinExistence type="inferred from homology"/>
<dbReference type="GO" id="GO:0008270">
    <property type="term" value="F:zinc ion binding"/>
    <property type="evidence" value="ECO:0007669"/>
    <property type="project" value="InterPro"/>
</dbReference>
<comment type="caution">
    <text evidence="10">The sequence shown here is derived from an EMBL/GenBank/DDBJ whole genome shotgun (WGS) entry which is preliminary data.</text>
</comment>
<accession>A0A916Z369</accession>
<dbReference type="PANTHER" id="PTHR11705:SF143">
    <property type="entry name" value="SLL0236 PROTEIN"/>
    <property type="match status" value="1"/>
</dbReference>
<evidence type="ECO:0000313" key="10">
    <source>
        <dbReference type="EMBL" id="GGD73904.1"/>
    </source>
</evidence>
<evidence type="ECO:0000256" key="6">
    <source>
        <dbReference type="ARBA" id="ARBA00023049"/>
    </source>
</evidence>
<evidence type="ECO:0000256" key="7">
    <source>
        <dbReference type="PROSITE-ProRule" id="PRU01379"/>
    </source>
</evidence>
<dbReference type="SUPFAM" id="SSF52317">
    <property type="entry name" value="Class I glutamine amidotransferase-like"/>
    <property type="match status" value="1"/>
</dbReference>
<sequence length="830" mass="93265">MRKISCCFFLLLSFLNLSAQTKTPEEFLGYKLGTKFSFHHRIVDYVRHVAAQNPTQVKTIDYGMTFEGRPLMVAIIASPENLAKIEEIRTNNLKSIGLMEGKPTGKVPAIAWLSYNVHGNEAVSSEAVLQVLYELLNKNNATTQNVLKNTVVILDPCINPDGRDRYAQWYNRVANQGGNPAPFAIEHREPWPGGRFSHYIFDPNRDWAWQTQEISQQRVKLYNQWMPHLHADFHEMGYNTPYYFPPSAKPYHEDLSKWQREFQQTLGDFNKKYFDKNYWLYFSKENYDLLYPSYGDTYPSYNGAIGMTYEQGGGGAAGLAIAKEDGDTLTLTQRISHHFATSMGSLEAISTRADKTVEEFNKFFTDKTANGYGTYKSFVMKTKGDEAKVQALTSLLDKLQINYGFAAKESTATGFGYQSLKDESFKIEANDLIISTYQPKGTFVKILFEPKTALEDSVTYDLTTWSLAYGYGLKAFATKEKLAVGNSQMTTVKQASIEGKPYAYVAAWKSFEDVKFLSKVLAAGIKVRFNENPFEIDGRKFDAGSLIITRTNNERLGDKFDKTIQAAAKEFNINLLGTTSGMVLSGNDFGSGSVNVLKNPRVALIAGDGVVSTAFGEVWHFFEQQIKYPITVIEGSSFSRVPLEQLDVIVLADGSYEKIFGNGDALKKWIQNGGKVIALEGATGYFADKDGFALKRKKDTSTSDKAELKTYGTREREGIMEQIPGAIFKVELDKTHPLGYGTDGIYYSLVRDVYNYDYMKDGWNVGYIKENNHVTGFAGKIAKEKMKNTLTFGVQEMGRGKIVYMADSPLFRGFWYSGKLIFGNALFTVN</sequence>
<evidence type="ECO:0000256" key="4">
    <source>
        <dbReference type="ARBA" id="ARBA00022801"/>
    </source>
</evidence>
<comment type="cofactor">
    <cofactor evidence="1">
        <name>Zn(2+)</name>
        <dbReference type="ChEBI" id="CHEBI:29105"/>
    </cofactor>
</comment>
<dbReference type="Pfam" id="PF00246">
    <property type="entry name" value="Peptidase_M14"/>
    <property type="match status" value="1"/>
</dbReference>
<feature type="active site" description="Proton donor/acceptor" evidence="7">
    <location>
        <position position="324"/>
    </location>
</feature>
<protein>
    <submittedName>
        <fullName evidence="10">Peptidase M14</fullName>
    </submittedName>
</protein>
<evidence type="ECO:0000256" key="1">
    <source>
        <dbReference type="ARBA" id="ARBA00001947"/>
    </source>
</evidence>
<dbReference type="Gene3D" id="3.40.630.10">
    <property type="entry name" value="Zn peptidases"/>
    <property type="match status" value="1"/>
</dbReference>
<evidence type="ECO:0000256" key="3">
    <source>
        <dbReference type="ARBA" id="ARBA00022670"/>
    </source>
</evidence>
<gene>
    <name evidence="10" type="ORF">GCM10011514_42510</name>
</gene>
<dbReference type="InterPro" id="IPR029062">
    <property type="entry name" value="Class_I_gatase-like"/>
</dbReference>
<dbReference type="AlphaFoldDB" id="A0A916Z369"/>
<dbReference type="GO" id="GO:0005615">
    <property type="term" value="C:extracellular space"/>
    <property type="evidence" value="ECO:0007669"/>
    <property type="project" value="TreeGrafter"/>
</dbReference>
<keyword evidence="3" id="KW-0645">Protease</keyword>
<organism evidence="10 11">
    <name type="scientific">Emticicia aquatilis</name>
    <dbReference type="NCBI Taxonomy" id="1537369"/>
    <lineage>
        <taxon>Bacteria</taxon>
        <taxon>Pseudomonadati</taxon>
        <taxon>Bacteroidota</taxon>
        <taxon>Cytophagia</taxon>
        <taxon>Cytophagales</taxon>
        <taxon>Leadbetterellaceae</taxon>
        <taxon>Emticicia</taxon>
    </lineage>
</organism>
<keyword evidence="11" id="KW-1185">Reference proteome</keyword>
<evidence type="ECO:0000313" key="11">
    <source>
        <dbReference type="Proteomes" id="UP000609064"/>
    </source>
</evidence>
<evidence type="ECO:0000256" key="8">
    <source>
        <dbReference type="SAM" id="SignalP"/>
    </source>
</evidence>
<evidence type="ECO:0000256" key="5">
    <source>
        <dbReference type="ARBA" id="ARBA00022833"/>
    </source>
</evidence>
<dbReference type="SMART" id="SM00631">
    <property type="entry name" value="Zn_pept"/>
    <property type="match status" value="1"/>
</dbReference>
<keyword evidence="5" id="KW-0862">Zinc</keyword>
<feature type="domain" description="Peptidase M14" evidence="9">
    <location>
        <begin position="34"/>
        <end position="349"/>
    </location>
</feature>
<dbReference type="PANTHER" id="PTHR11705">
    <property type="entry name" value="PROTEASE FAMILY M14 CARBOXYPEPTIDASE A,B"/>
    <property type="match status" value="1"/>
</dbReference>
<keyword evidence="6" id="KW-0482">Metalloprotease</keyword>
<keyword evidence="4" id="KW-0378">Hydrolase</keyword>
<evidence type="ECO:0000256" key="2">
    <source>
        <dbReference type="ARBA" id="ARBA00005988"/>
    </source>
</evidence>
<reference evidence="10" key="1">
    <citation type="journal article" date="2014" name="Int. J. Syst. Evol. Microbiol.">
        <title>Complete genome sequence of Corynebacterium casei LMG S-19264T (=DSM 44701T), isolated from a smear-ripened cheese.</title>
        <authorList>
            <consortium name="US DOE Joint Genome Institute (JGI-PGF)"/>
            <person name="Walter F."/>
            <person name="Albersmeier A."/>
            <person name="Kalinowski J."/>
            <person name="Ruckert C."/>
        </authorList>
    </citation>
    <scope>NUCLEOTIDE SEQUENCE</scope>
    <source>
        <strain evidence="10">CGMCC 1.15958</strain>
    </source>
</reference>
<dbReference type="EMBL" id="BMKK01000010">
    <property type="protein sequence ID" value="GGD73904.1"/>
    <property type="molecule type" value="Genomic_DNA"/>
</dbReference>
<dbReference type="Proteomes" id="UP000609064">
    <property type="component" value="Unassembled WGS sequence"/>
</dbReference>
<dbReference type="SUPFAM" id="SSF53187">
    <property type="entry name" value="Zn-dependent exopeptidases"/>
    <property type="match status" value="1"/>
</dbReference>
<dbReference type="GO" id="GO:0006508">
    <property type="term" value="P:proteolysis"/>
    <property type="evidence" value="ECO:0007669"/>
    <property type="project" value="UniProtKB-KW"/>
</dbReference>
<feature type="chain" id="PRO_5036742190" evidence="8">
    <location>
        <begin position="20"/>
        <end position="830"/>
    </location>
</feature>
<dbReference type="InterPro" id="IPR000834">
    <property type="entry name" value="Peptidase_M14"/>
</dbReference>
<feature type="signal peptide" evidence="8">
    <location>
        <begin position="1"/>
        <end position="19"/>
    </location>
</feature>
<name>A0A916Z369_9BACT</name>
<keyword evidence="8" id="KW-0732">Signal</keyword>
<dbReference type="CDD" id="cd06238">
    <property type="entry name" value="M14-like"/>
    <property type="match status" value="1"/>
</dbReference>
<comment type="similarity">
    <text evidence="2 7">Belongs to the peptidase M14 family.</text>
</comment>
<reference evidence="10" key="2">
    <citation type="submission" date="2020-09" db="EMBL/GenBank/DDBJ databases">
        <authorList>
            <person name="Sun Q."/>
            <person name="Zhou Y."/>
        </authorList>
    </citation>
    <scope>NUCLEOTIDE SEQUENCE</scope>
    <source>
        <strain evidence="10">CGMCC 1.15958</strain>
    </source>
</reference>
<evidence type="ECO:0000259" key="9">
    <source>
        <dbReference type="PROSITE" id="PS52035"/>
    </source>
</evidence>
<dbReference type="PROSITE" id="PS52035">
    <property type="entry name" value="PEPTIDASE_M14"/>
    <property type="match status" value="1"/>
</dbReference>
<dbReference type="RefSeq" id="WP_188769167.1">
    <property type="nucleotide sequence ID" value="NZ_BMKK01000010.1"/>
</dbReference>
<dbReference type="GO" id="GO:0004181">
    <property type="term" value="F:metallocarboxypeptidase activity"/>
    <property type="evidence" value="ECO:0007669"/>
    <property type="project" value="InterPro"/>
</dbReference>